<keyword evidence="2" id="KW-1185">Reference proteome</keyword>
<organism evidence="1 2">
    <name type="scientific">Coemansia aciculifera</name>
    <dbReference type="NCBI Taxonomy" id="417176"/>
    <lineage>
        <taxon>Eukaryota</taxon>
        <taxon>Fungi</taxon>
        <taxon>Fungi incertae sedis</taxon>
        <taxon>Zoopagomycota</taxon>
        <taxon>Kickxellomycotina</taxon>
        <taxon>Kickxellomycetes</taxon>
        <taxon>Kickxellales</taxon>
        <taxon>Kickxellaceae</taxon>
        <taxon>Coemansia</taxon>
    </lineage>
</organism>
<accession>A0A9W8M4E4</accession>
<protein>
    <submittedName>
        <fullName evidence="1">Uncharacterized protein</fullName>
    </submittedName>
</protein>
<reference evidence="1" key="1">
    <citation type="submission" date="2022-07" db="EMBL/GenBank/DDBJ databases">
        <title>Phylogenomic reconstructions and comparative analyses of Kickxellomycotina fungi.</title>
        <authorList>
            <person name="Reynolds N.K."/>
            <person name="Stajich J.E."/>
            <person name="Barry K."/>
            <person name="Grigoriev I.V."/>
            <person name="Crous P."/>
            <person name="Smith M.E."/>
        </authorList>
    </citation>
    <scope>NUCLEOTIDE SEQUENCE</scope>
    <source>
        <strain evidence="1">RSA 476</strain>
    </source>
</reference>
<sequence length="176" mass="19208">MSTASPPPPPPSPVQYIATPDVDNFYAPISSQPSKMDINVNLMLTVDYAGEMDRAVSTELSQSNATPSARIVYESLSSSSSSYSSTTTTTITVYPTSVPTSPKGYTTSLDSTTARRNHYHHHLRASVETYLLPNDEASAISNAMHFKNKVEHISEFLEPTPAMTIEEEYLVATVDN</sequence>
<evidence type="ECO:0000313" key="1">
    <source>
        <dbReference type="EMBL" id="KAJ2865694.1"/>
    </source>
</evidence>
<dbReference type="Proteomes" id="UP001140074">
    <property type="component" value="Unassembled WGS sequence"/>
</dbReference>
<dbReference type="AlphaFoldDB" id="A0A9W8M4E4"/>
<proteinExistence type="predicted"/>
<name>A0A9W8M4E4_9FUNG</name>
<comment type="caution">
    <text evidence="1">The sequence shown here is derived from an EMBL/GenBank/DDBJ whole genome shotgun (WGS) entry which is preliminary data.</text>
</comment>
<dbReference type="EMBL" id="JANBUY010000054">
    <property type="protein sequence ID" value="KAJ2865694.1"/>
    <property type="molecule type" value="Genomic_DNA"/>
</dbReference>
<evidence type="ECO:0000313" key="2">
    <source>
        <dbReference type="Proteomes" id="UP001140074"/>
    </source>
</evidence>
<gene>
    <name evidence="1" type="ORF">GGH94_002055</name>
</gene>